<dbReference type="Proteomes" id="UP000215405">
    <property type="component" value="Unassembled WGS sequence"/>
</dbReference>
<sequence length="187" mass="20860">MGFESCFGIDIRWAALDPAGLEHCRIEAVSDGVTIRSVLVGGRGGRDYGISYTIRCDETWAVQSFSVEDVGGIRLSMRRQDDGWVGADEAHDTRFDGASLIDLAGTPFTNTLAIRALPDQHESTSAAFRVVYVPFDDLAPILDQQRYTVVEPYRSYHYAAVDRSFEVMLPVDRSAIVKDYPGMFRRL</sequence>
<dbReference type="RefSeq" id="WP_094076511.1">
    <property type="nucleotide sequence ID" value="NZ_NBYO01000001.1"/>
</dbReference>
<dbReference type="EMBL" id="NBYO01000001">
    <property type="protein sequence ID" value="OXT02558.1"/>
    <property type="molecule type" value="Genomic_DNA"/>
</dbReference>
<gene>
    <name evidence="1" type="ORF">B7H23_06610</name>
</gene>
<dbReference type="AlphaFoldDB" id="A0A231V304"/>
<dbReference type="Pfam" id="PF06475">
    <property type="entry name" value="Glycolipid_bind"/>
    <property type="match status" value="1"/>
</dbReference>
<proteinExistence type="predicted"/>
<evidence type="ECO:0000313" key="1">
    <source>
        <dbReference type="EMBL" id="OXT02558.1"/>
    </source>
</evidence>
<protein>
    <submittedName>
        <fullName evidence="1">Uncharacterized protein</fullName>
    </submittedName>
</protein>
<dbReference type="SUPFAM" id="SSF159275">
    <property type="entry name" value="PA1994-like"/>
    <property type="match status" value="1"/>
</dbReference>
<name>A0A231V304_9HYPH</name>
<keyword evidence="2" id="KW-1185">Reference proteome</keyword>
<evidence type="ECO:0000313" key="2">
    <source>
        <dbReference type="Proteomes" id="UP000215405"/>
    </source>
</evidence>
<dbReference type="InterPro" id="IPR009467">
    <property type="entry name" value="Glycolipid-bd_prot_put"/>
</dbReference>
<reference evidence="2" key="1">
    <citation type="journal article" date="2017" name="Int. J. Syst. Evol. Microbiol.">
        <title>Notoacmeibacter marinus gen. nov., sp. nov., isolated from the gut of a limpet and proposal of Notoacmeibacteraceae fam. nov. in the order Rhizobiales of the class Alphaproteobacteria.</title>
        <authorList>
            <person name="Huang Z."/>
            <person name="Guo F."/>
            <person name="Lai Q."/>
        </authorList>
    </citation>
    <scope>NUCLEOTIDE SEQUENCE [LARGE SCALE GENOMIC DNA]</scope>
    <source>
        <strain evidence="2">XMTR2A4</strain>
    </source>
</reference>
<accession>A0A231V304</accession>
<organism evidence="1 2">
    <name type="scientific">Notoacmeibacter marinus</name>
    <dbReference type="NCBI Taxonomy" id="1876515"/>
    <lineage>
        <taxon>Bacteria</taxon>
        <taxon>Pseudomonadati</taxon>
        <taxon>Pseudomonadota</taxon>
        <taxon>Alphaproteobacteria</taxon>
        <taxon>Hyphomicrobiales</taxon>
        <taxon>Notoacmeibacteraceae</taxon>
        <taxon>Notoacmeibacter</taxon>
    </lineage>
</organism>
<comment type="caution">
    <text evidence="1">The sequence shown here is derived from an EMBL/GenBank/DDBJ whole genome shotgun (WGS) entry which is preliminary data.</text>
</comment>